<organism evidence="1 2">
    <name type="scientific">Albula glossodonta</name>
    <name type="common">roundjaw bonefish</name>
    <dbReference type="NCBI Taxonomy" id="121402"/>
    <lineage>
        <taxon>Eukaryota</taxon>
        <taxon>Metazoa</taxon>
        <taxon>Chordata</taxon>
        <taxon>Craniata</taxon>
        <taxon>Vertebrata</taxon>
        <taxon>Euteleostomi</taxon>
        <taxon>Actinopterygii</taxon>
        <taxon>Neopterygii</taxon>
        <taxon>Teleostei</taxon>
        <taxon>Albuliformes</taxon>
        <taxon>Albulidae</taxon>
        <taxon>Albula</taxon>
    </lineage>
</organism>
<dbReference type="EMBL" id="JAFBMS010000350">
    <property type="protein sequence ID" value="KAG9331337.1"/>
    <property type="molecule type" value="Genomic_DNA"/>
</dbReference>
<name>A0A8T2N463_9TELE</name>
<accession>A0A8T2N463</accession>
<reference evidence="1" key="1">
    <citation type="thesis" date="2021" institute="BYU ScholarsArchive" country="Provo, UT, USA">
        <title>Applications of and Algorithms for Genome Assembly and Genomic Analyses with an Emphasis on Marine Teleosts.</title>
        <authorList>
            <person name="Pickett B.D."/>
        </authorList>
    </citation>
    <scope>NUCLEOTIDE SEQUENCE</scope>
    <source>
        <strain evidence="1">HI-2016</strain>
    </source>
</reference>
<dbReference type="Proteomes" id="UP000824540">
    <property type="component" value="Unassembled WGS sequence"/>
</dbReference>
<gene>
    <name evidence="1" type="ORF">JZ751_019360</name>
</gene>
<protein>
    <submittedName>
        <fullName evidence="1">Uncharacterized protein</fullName>
    </submittedName>
</protein>
<proteinExistence type="predicted"/>
<comment type="caution">
    <text evidence="1">The sequence shown here is derived from an EMBL/GenBank/DDBJ whole genome shotgun (WGS) entry which is preliminary data.</text>
</comment>
<keyword evidence="2" id="KW-1185">Reference proteome</keyword>
<dbReference type="AlphaFoldDB" id="A0A8T2N463"/>
<evidence type="ECO:0000313" key="1">
    <source>
        <dbReference type="EMBL" id="KAG9331337.1"/>
    </source>
</evidence>
<sequence>MALFPTNMKLKRLASPVVFPILYGQCCKVKWSNGYAVCCWIAAELIGGDCLYSQSGRVLQDQLGPRRS</sequence>
<evidence type="ECO:0000313" key="2">
    <source>
        <dbReference type="Proteomes" id="UP000824540"/>
    </source>
</evidence>